<dbReference type="EMBL" id="JABWUV010000020">
    <property type="protein sequence ID" value="KAF6282383.1"/>
    <property type="molecule type" value="Genomic_DNA"/>
</dbReference>
<keyword evidence="2" id="KW-1185">Reference proteome</keyword>
<dbReference type="Proteomes" id="UP000527355">
    <property type="component" value="Unassembled WGS sequence"/>
</dbReference>
<reference evidence="1 2" key="1">
    <citation type="journal article" date="2020" name="Nature">
        <title>Six reference-quality genomes reveal evolution of bat adaptations.</title>
        <authorList>
            <person name="Jebb D."/>
            <person name="Huang Z."/>
            <person name="Pippel M."/>
            <person name="Hughes G.M."/>
            <person name="Lavrichenko K."/>
            <person name="Devanna P."/>
            <person name="Winkler S."/>
            <person name="Jermiin L.S."/>
            <person name="Skirmuntt E.C."/>
            <person name="Katzourakis A."/>
            <person name="Burkitt-Gray L."/>
            <person name="Ray D.A."/>
            <person name="Sullivan K.A.M."/>
            <person name="Roscito J.G."/>
            <person name="Kirilenko B.M."/>
            <person name="Davalos L.M."/>
            <person name="Corthals A.P."/>
            <person name="Power M.L."/>
            <person name="Jones G."/>
            <person name="Ransome R.D."/>
            <person name="Dechmann D.K.N."/>
            <person name="Locatelli A.G."/>
            <person name="Puechmaille S.J."/>
            <person name="Fedrigo O."/>
            <person name="Jarvis E.D."/>
            <person name="Hiller M."/>
            <person name="Vernes S.C."/>
            <person name="Myers E.W."/>
            <person name="Teeling E.C."/>
        </authorList>
    </citation>
    <scope>NUCLEOTIDE SEQUENCE [LARGE SCALE GENOMIC DNA]</scope>
    <source>
        <strain evidence="1">MMyoMyo1</strain>
        <tissue evidence="1">Flight muscle</tissue>
    </source>
</reference>
<comment type="caution">
    <text evidence="1">The sequence shown here is derived from an EMBL/GenBank/DDBJ whole genome shotgun (WGS) entry which is preliminary data.</text>
</comment>
<sequence>MIARRGLALQLLVAERPHGRPCLSPRVEGPGACEAVCGGPQPRALPDAGPAFGSLPGQPPRQALGTHGAHHSPLPEIGTAQALFGSTGSGSVSTVDGSDLANALTEFYRLDPTCHFCVGCSHGRLETSGSQAPRASLLSPELGSLEVISLCFVCIGGQWLGTEAHCPRKL</sequence>
<proteinExistence type="predicted"/>
<protein>
    <submittedName>
        <fullName evidence="1">Uncharacterized protein</fullName>
    </submittedName>
</protein>
<dbReference type="AlphaFoldDB" id="A0A7J7S1Y1"/>
<organism evidence="1 2">
    <name type="scientific">Myotis myotis</name>
    <name type="common">Greater mouse-eared bat</name>
    <name type="synonym">Vespertilio myotis</name>
    <dbReference type="NCBI Taxonomy" id="51298"/>
    <lineage>
        <taxon>Eukaryota</taxon>
        <taxon>Metazoa</taxon>
        <taxon>Chordata</taxon>
        <taxon>Craniata</taxon>
        <taxon>Vertebrata</taxon>
        <taxon>Euteleostomi</taxon>
        <taxon>Mammalia</taxon>
        <taxon>Eutheria</taxon>
        <taxon>Laurasiatheria</taxon>
        <taxon>Chiroptera</taxon>
        <taxon>Yangochiroptera</taxon>
        <taxon>Vespertilionidae</taxon>
        <taxon>Myotis</taxon>
    </lineage>
</organism>
<evidence type="ECO:0000313" key="1">
    <source>
        <dbReference type="EMBL" id="KAF6282383.1"/>
    </source>
</evidence>
<accession>A0A7J7S1Y1</accession>
<evidence type="ECO:0000313" key="2">
    <source>
        <dbReference type="Proteomes" id="UP000527355"/>
    </source>
</evidence>
<gene>
    <name evidence="1" type="ORF">mMyoMyo1_010031</name>
</gene>
<name>A0A7J7S1Y1_MYOMY</name>